<dbReference type="AlphaFoldDB" id="A0A1B2AD79"/>
<feature type="compositionally biased region" description="Gly residues" evidence="1">
    <location>
        <begin position="46"/>
        <end position="67"/>
    </location>
</feature>
<dbReference type="Gene3D" id="1.10.10.10">
    <property type="entry name" value="Winged helix-like DNA-binding domain superfamily/Winged helix DNA-binding domain"/>
    <property type="match status" value="1"/>
</dbReference>
<feature type="region of interest" description="Disordered" evidence="1">
    <location>
        <begin position="33"/>
        <end position="71"/>
    </location>
</feature>
<dbReference type="InterPro" id="IPR005149">
    <property type="entry name" value="Tscrpt_reg_PadR_N"/>
</dbReference>
<evidence type="ECO:0000313" key="4">
    <source>
        <dbReference type="Proteomes" id="UP000092932"/>
    </source>
</evidence>
<dbReference type="KEGG" id="ado:A6F68_01537"/>
<reference evidence="3 4" key="1">
    <citation type="submission" date="2016-07" db="EMBL/GenBank/DDBJ databases">
        <title>Complete genome sequence of Altererythrobacter dongtanensis KCTC 22672, a type strain with esterase isolated from tidal flat.</title>
        <authorList>
            <person name="Cheng H."/>
            <person name="Wu Y.-H."/>
            <person name="Zhou P."/>
            <person name="Huo Y.-Y."/>
            <person name="Wang C.-S."/>
            <person name="Xu X.-W."/>
        </authorList>
    </citation>
    <scope>NUCLEOTIDE SEQUENCE [LARGE SCALE GENOMIC DNA]</scope>
    <source>
        <strain evidence="3 4">KCTC 22672</strain>
    </source>
</reference>
<organism evidence="3 4">
    <name type="scientific">Tsuneonella dongtanensis</name>
    <dbReference type="NCBI Taxonomy" id="692370"/>
    <lineage>
        <taxon>Bacteria</taxon>
        <taxon>Pseudomonadati</taxon>
        <taxon>Pseudomonadota</taxon>
        <taxon>Alphaproteobacteria</taxon>
        <taxon>Sphingomonadales</taxon>
        <taxon>Erythrobacteraceae</taxon>
        <taxon>Tsuneonella</taxon>
    </lineage>
</organism>
<dbReference type="PANTHER" id="PTHR43252">
    <property type="entry name" value="TRANSCRIPTIONAL REGULATOR YQJI"/>
    <property type="match status" value="1"/>
</dbReference>
<feature type="domain" description="Transcription regulator PadR N-terminal" evidence="2">
    <location>
        <begin position="84"/>
        <end position="153"/>
    </location>
</feature>
<dbReference type="STRING" id="692370.A6F68_01537"/>
<evidence type="ECO:0000313" key="3">
    <source>
        <dbReference type="EMBL" id="ANY20051.1"/>
    </source>
</evidence>
<name>A0A1B2AD79_9SPHN</name>
<dbReference type="EMBL" id="CP016591">
    <property type="protein sequence ID" value="ANY20051.1"/>
    <property type="molecule type" value="Genomic_DNA"/>
</dbReference>
<gene>
    <name evidence="3" type="primary">yqjI</name>
    <name evidence="3" type="ORF">A6F68_01537</name>
</gene>
<sequence>MRHGFQRDMKRAMKAAIAAKMAARSAGRGWGDEGPFGPHGPFGANGPWGPGGPFGPNGPWGGDGGGPRARRRRMFGQGELRLALLKLIADQPRHGYELIKAIEEMTGGGYAPSPGAVYPTLQLLADEGVIEEKADDASARKPFAITPAGEQELVDKADEVSALFERLSEHGEHQQRTRSPHLFRAMGNLAQVLKHKARGGGLDEDAINEIVDMIDEMAKRIERL</sequence>
<accession>A0A1B2AD79</accession>
<dbReference type="PANTHER" id="PTHR43252:SF7">
    <property type="entry name" value="TRANSCRIPTIONAL REGULATOR YQJI"/>
    <property type="match status" value="1"/>
</dbReference>
<protein>
    <submittedName>
        <fullName evidence="3">Transcriptional regulator YqjI</fullName>
    </submittedName>
</protein>
<dbReference type="Proteomes" id="UP000092932">
    <property type="component" value="Chromosome"/>
</dbReference>
<dbReference type="SUPFAM" id="SSF46785">
    <property type="entry name" value="Winged helix' DNA-binding domain"/>
    <property type="match status" value="1"/>
</dbReference>
<dbReference type="Pfam" id="PF03551">
    <property type="entry name" value="PadR"/>
    <property type="match status" value="1"/>
</dbReference>
<dbReference type="InterPro" id="IPR036390">
    <property type="entry name" value="WH_DNA-bd_sf"/>
</dbReference>
<keyword evidence="4" id="KW-1185">Reference proteome</keyword>
<proteinExistence type="predicted"/>
<evidence type="ECO:0000259" key="2">
    <source>
        <dbReference type="Pfam" id="PF03551"/>
    </source>
</evidence>
<dbReference type="InterPro" id="IPR036388">
    <property type="entry name" value="WH-like_DNA-bd_sf"/>
</dbReference>
<evidence type="ECO:0000256" key="1">
    <source>
        <dbReference type="SAM" id="MobiDB-lite"/>
    </source>
</evidence>
<dbReference type="PATRIC" id="fig|692370.5.peg.1551"/>